<keyword evidence="5" id="KW-1185">Reference proteome</keyword>
<organism evidence="4 5">
    <name type="scientific">Cryptococcus wingfieldii CBS 7118</name>
    <dbReference type="NCBI Taxonomy" id="1295528"/>
    <lineage>
        <taxon>Eukaryota</taxon>
        <taxon>Fungi</taxon>
        <taxon>Dikarya</taxon>
        <taxon>Basidiomycota</taxon>
        <taxon>Agaricomycotina</taxon>
        <taxon>Tremellomycetes</taxon>
        <taxon>Tremellales</taxon>
        <taxon>Cryptococcaceae</taxon>
        <taxon>Cryptococcus</taxon>
    </lineage>
</organism>
<sequence length="115" mass="13512">MAQGIPDIERPWYRKGQYCFSMVSLFCYIVIYLTNGFAVFLKGNWSTSNFIFAYASLLFFLVPWVGYKIVRRGWLTPLEEVDLYAGRTKEQLDSNDDVEMEPVTKGQKFNKWLWG</sequence>
<dbReference type="GO" id="GO:0015171">
    <property type="term" value="F:amino acid transmembrane transporter activity"/>
    <property type="evidence" value="ECO:0007669"/>
    <property type="project" value="TreeGrafter"/>
</dbReference>
<dbReference type="RefSeq" id="XP_019031438.1">
    <property type="nucleotide sequence ID" value="XM_019176510.1"/>
</dbReference>
<keyword evidence="3" id="KW-0812">Transmembrane</keyword>
<accession>A0A1E3J4K4</accession>
<dbReference type="OrthoDB" id="10062876at2759"/>
<feature type="transmembrane region" description="Helical" evidence="3">
    <location>
        <begin position="18"/>
        <end position="41"/>
    </location>
</feature>
<dbReference type="PANTHER" id="PTHR43341:SF1">
    <property type="entry name" value="GENERAL AMINO-ACID PERMEASE GAP1"/>
    <property type="match status" value="1"/>
</dbReference>
<dbReference type="GeneID" id="30193604"/>
<gene>
    <name evidence="4" type="ORF">L198_04391</name>
</gene>
<name>A0A1E3J4K4_9TREE</name>
<proteinExistence type="predicted"/>
<dbReference type="AlphaFoldDB" id="A0A1E3J4K4"/>
<evidence type="ECO:0000256" key="3">
    <source>
        <dbReference type="SAM" id="Phobius"/>
    </source>
</evidence>
<keyword evidence="3" id="KW-1133">Transmembrane helix</keyword>
<dbReference type="PANTHER" id="PTHR43341">
    <property type="entry name" value="AMINO ACID PERMEASE"/>
    <property type="match status" value="1"/>
</dbReference>
<evidence type="ECO:0000313" key="5">
    <source>
        <dbReference type="Proteomes" id="UP000094819"/>
    </source>
</evidence>
<evidence type="ECO:0000313" key="4">
    <source>
        <dbReference type="EMBL" id="ODN95773.1"/>
    </source>
</evidence>
<dbReference type="Proteomes" id="UP000094819">
    <property type="component" value="Unassembled WGS sequence"/>
</dbReference>
<keyword evidence="2" id="KW-0029">Amino-acid transport</keyword>
<protein>
    <recommendedName>
        <fullName evidence="6">Amino acid permease/ SLC12A domain-containing protein</fullName>
    </recommendedName>
</protein>
<feature type="transmembrane region" description="Helical" evidence="3">
    <location>
        <begin position="47"/>
        <end position="67"/>
    </location>
</feature>
<dbReference type="EMBL" id="AWGH01000012">
    <property type="protein sequence ID" value="ODN95773.1"/>
    <property type="molecule type" value="Genomic_DNA"/>
</dbReference>
<dbReference type="InterPro" id="IPR050524">
    <property type="entry name" value="APC_YAT"/>
</dbReference>
<evidence type="ECO:0000256" key="1">
    <source>
        <dbReference type="ARBA" id="ARBA00022448"/>
    </source>
</evidence>
<dbReference type="GO" id="GO:0016020">
    <property type="term" value="C:membrane"/>
    <property type="evidence" value="ECO:0007669"/>
    <property type="project" value="TreeGrafter"/>
</dbReference>
<keyword evidence="1" id="KW-0813">Transport</keyword>
<keyword evidence="3" id="KW-0472">Membrane</keyword>
<comment type="caution">
    <text evidence="4">The sequence shown here is derived from an EMBL/GenBank/DDBJ whole genome shotgun (WGS) entry which is preliminary data.</text>
</comment>
<evidence type="ECO:0000256" key="2">
    <source>
        <dbReference type="ARBA" id="ARBA00022970"/>
    </source>
</evidence>
<evidence type="ECO:0008006" key="6">
    <source>
        <dbReference type="Google" id="ProtNLM"/>
    </source>
</evidence>
<reference evidence="4 5" key="1">
    <citation type="submission" date="2016-06" db="EMBL/GenBank/DDBJ databases">
        <title>Evolution of pathogenesis and genome organization in the Tremellales.</title>
        <authorList>
            <person name="Cuomo C."/>
            <person name="Litvintseva A."/>
            <person name="Heitman J."/>
            <person name="Chen Y."/>
            <person name="Sun S."/>
            <person name="Springer D."/>
            <person name="Dromer F."/>
            <person name="Young S."/>
            <person name="Zeng Q."/>
            <person name="Chapman S."/>
            <person name="Gujja S."/>
            <person name="Saif S."/>
            <person name="Birren B."/>
        </authorList>
    </citation>
    <scope>NUCLEOTIDE SEQUENCE [LARGE SCALE GENOMIC DNA]</scope>
    <source>
        <strain evidence="4 5">CBS 7118</strain>
    </source>
</reference>